<accession>A0A8H5T3D4</accession>
<dbReference type="Proteomes" id="UP000567885">
    <property type="component" value="Unassembled WGS sequence"/>
</dbReference>
<keyword evidence="2" id="KW-1185">Reference proteome</keyword>
<proteinExistence type="predicted"/>
<name>A0A8H5T3D4_FUSHE</name>
<evidence type="ECO:0000313" key="1">
    <source>
        <dbReference type="EMBL" id="KAF5664885.1"/>
    </source>
</evidence>
<gene>
    <name evidence="1" type="ORF">FHETE_6898</name>
</gene>
<sequence>MGKLTDLSIFASKLNLNNTETNPNDPGDISRYQAHPFARFNPDENQPDVMDKNSREYRERIAKIIDVLEQNIRIVCIHYKDLKTRYIAAQELWEQQDWNVFVLDPARKRENLEHLNMSGFDRIEFHDHSMKGNDLTAWDACFCELKTELRVMESLLAAGRREQARLEGSDSFIQMRNEWAKNQNAYVDKQSVSSCDLDRTLCSSCVDSNLIYD</sequence>
<dbReference type="OrthoDB" id="5038898at2759"/>
<dbReference type="AlphaFoldDB" id="A0A8H5T3D4"/>
<reference evidence="1 2" key="1">
    <citation type="submission" date="2020-05" db="EMBL/GenBank/DDBJ databases">
        <title>Identification and distribution of gene clusters putatively required for synthesis of sphingolipid metabolism inhibitors in phylogenetically diverse species of the filamentous fungus Fusarium.</title>
        <authorList>
            <person name="Kim H.-S."/>
            <person name="Busman M."/>
            <person name="Brown D.W."/>
            <person name="Divon H."/>
            <person name="Uhlig S."/>
            <person name="Proctor R.H."/>
        </authorList>
    </citation>
    <scope>NUCLEOTIDE SEQUENCE [LARGE SCALE GENOMIC DNA]</scope>
    <source>
        <strain evidence="1 2">NRRL 20693</strain>
    </source>
</reference>
<protein>
    <submittedName>
        <fullName evidence="1">Uncharacterized protein</fullName>
    </submittedName>
</protein>
<organism evidence="1 2">
    <name type="scientific">Fusarium heterosporum</name>
    <dbReference type="NCBI Taxonomy" id="42747"/>
    <lineage>
        <taxon>Eukaryota</taxon>
        <taxon>Fungi</taxon>
        <taxon>Dikarya</taxon>
        <taxon>Ascomycota</taxon>
        <taxon>Pezizomycotina</taxon>
        <taxon>Sordariomycetes</taxon>
        <taxon>Hypocreomycetidae</taxon>
        <taxon>Hypocreales</taxon>
        <taxon>Nectriaceae</taxon>
        <taxon>Fusarium</taxon>
        <taxon>Fusarium heterosporum species complex</taxon>
    </lineage>
</organism>
<comment type="caution">
    <text evidence="1">The sequence shown here is derived from an EMBL/GenBank/DDBJ whole genome shotgun (WGS) entry which is preliminary data.</text>
</comment>
<evidence type="ECO:0000313" key="2">
    <source>
        <dbReference type="Proteomes" id="UP000567885"/>
    </source>
</evidence>
<dbReference type="EMBL" id="JAAGWQ010000130">
    <property type="protein sequence ID" value="KAF5664885.1"/>
    <property type="molecule type" value="Genomic_DNA"/>
</dbReference>